<dbReference type="Gene3D" id="3.30.530.20">
    <property type="match status" value="1"/>
</dbReference>
<dbReference type="Pfam" id="PF09229">
    <property type="entry name" value="Aha1_N"/>
    <property type="match status" value="1"/>
</dbReference>
<dbReference type="InterPro" id="IPR023393">
    <property type="entry name" value="START-like_dom_sf"/>
</dbReference>
<dbReference type="GO" id="GO:0005829">
    <property type="term" value="C:cytosol"/>
    <property type="evidence" value="ECO:0007669"/>
    <property type="project" value="TreeGrafter"/>
</dbReference>
<protein>
    <recommendedName>
        <fullName evidence="2">Activator of Hsp90 ATPase AHSA1-like N-terminal domain-containing protein</fullName>
    </recommendedName>
</protein>
<dbReference type="GO" id="GO:0051087">
    <property type="term" value="F:protein-folding chaperone binding"/>
    <property type="evidence" value="ECO:0007669"/>
    <property type="project" value="InterPro"/>
</dbReference>
<evidence type="ECO:0000259" key="2">
    <source>
        <dbReference type="SMART" id="SM01000"/>
    </source>
</evidence>
<dbReference type="Gene3D" id="3.15.10.20">
    <property type="entry name" value="Activator of Hsp90 ATPase Aha1, N-terminal domain"/>
    <property type="match status" value="1"/>
</dbReference>
<evidence type="ECO:0000313" key="4">
    <source>
        <dbReference type="Proteomes" id="UP001177023"/>
    </source>
</evidence>
<organism evidence="3 4">
    <name type="scientific">Mesorhabditis spiculigera</name>
    <dbReference type="NCBI Taxonomy" id="96644"/>
    <lineage>
        <taxon>Eukaryota</taxon>
        <taxon>Metazoa</taxon>
        <taxon>Ecdysozoa</taxon>
        <taxon>Nematoda</taxon>
        <taxon>Chromadorea</taxon>
        <taxon>Rhabditida</taxon>
        <taxon>Rhabditina</taxon>
        <taxon>Rhabditomorpha</taxon>
        <taxon>Rhabditoidea</taxon>
        <taxon>Rhabditidae</taxon>
        <taxon>Mesorhabditinae</taxon>
        <taxon>Mesorhabditis</taxon>
    </lineage>
</organism>
<dbReference type="GO" id="GO:0006457">
    <property type="term" value="P:protein folding"/>
    <property type="evidence" value="ECO:0007669"/>
    <property type="project" value="TreeGrafter"/>
</dbReference>
<dbReference type="Proteomes" id="UP001177023">
    <property type="component" value="Unassembled WGS sequence"/>
</dbReference>
<dbReference type="SMART" id="SM01000">
    <property type="entry name" value="Aha1_N"/>
    <property type="match status" value="1"/>
</dbReference>
<evidence type="ECO:0000313" key="3">
    <source>
        <dbReference type="EMBL" id="CAJ0587526.1"/>
    </source>
</evidence>
<sequence length="339" mass="38274">MAKWGEGDPRWIVEERADATNVNNWHWSEKNATPWSKKRLGELLENQALTDGALVVSFGTFKKIEGEATANNRKAKLIFLYEWQLELNFTAKVGESIEYKGHIEIPNLSDENEADEVELNTHIETKGPNDAQIRHSLAHKGLEHIRSLLAIYIRELKEEFSRGIILPSDKVKPQVVVKERTVDKSAFQNTVIAENKPTVSADAGPVKTERVAATEVFRVPPSRLYECLSDPALVKAWANPTKWDFKVDGEFACFGGSVTGSFLSIIPNETIGMKWRLKSFPEGHYAIVKFNLKDLADSTELEIDAGFVPVSQLEQTKQGFERYYLINLGRTFGFSSRIF</sequence>
<proteinExistence type="inferred from homology"/>
<keyword evidence="4" id="KW-1185">Reference proteome</keyword>
<dbReference type="PANTHER" id="PTHR13009:SF22">
    <property type="entry name" value="LD43819P"/>
    <property type="match status" value="1"/>
</dbReference>
<comment type="similarity">
    <text evidence="1">Belongs to the AHA1 family.</text>
</comment>
<feature type="domain" description="Activator of Hsp90 ATPase AHSA1-like N-terminal" evidence="2">
    <location>
        <begin position="29"/>
        <end position="162"/>
    </location>
</feature>
<reference evidence="3" key="1">
    <citation type="submission" date="2023-06" db="EMBL/GenBank/DDBJ databases">
        <authorList>
            <person name="Delattre M."/>
        </authorList>
    </citation>
    <scope>NUCLEOTIDE SEQUENCE</scope>
    <source>
        <strain evidence="3">AF72</strain>
    </source>
</reference>
<dbReference type="PANTHER" id="PTHR13009">
    <property type="entry name" value="HEAT SHOCK PROTEIN 90 HSP90 CO-CHAPERONE AHA-1"/>
    <property type="match status" value="1"/>
</dbReference>
<evidence type="ECO:0000256" key="1">
    <source>
        <dbReference type="ARBA" id="ARBA00006817"/>
    </source>
</evidence>
<comment type="caution">
    <text evidence="3">The sequence shown here is derived from an EMBL/GenBank/DDBJ whole genome shotgun (WGS) entry which is preliminary data.</text>
</comment>
<dbReference type="InterPro" id="IPR015310">
    <property type="entry name" value="AHSA1-like_N"/>
</dbReference>
<dbReference type="GO" id="GO:0001671">
    <property type="term" value="F:ATPase activator activity"/>
    <property type="evidence" value="ECO:0007669"/>
    <property type="project" value="InterPro"/>
</dbReference>
<dbReference type="SUPFAM" id="SSF55961">
    <property type="entry name" value="Bet v1-like"/>
    <property type="match status" value="1"/>
</dbReference>
<accession>A0AA36GBF9</accession>
<dbReference type="InterPro" id="IPR036338">
    <property type="entry name" value="Aha1"/>
</dbReference>
<dbReference type="CDD" id="cd08892">
    <property type="entry name" value="SRPBCC_Aha1"/>
    <property type="match status" value="1"/>
</dbReference>
<gene>
    <name evidence="3" type="ORF">MSPICULIGERA_LOCUS25488</name>
</gene>
<name>A0AA36GBF9_9BILA</name>
<dbReference type="EMBL" id="CATQJA010002710">
    <property type="protein sequence ID" value="CAJ0587526.1"/>
    <property type="molecule type" value="Genomic_DNA"/>
</dbReference>
<feature type="non-terminal residue" evidence="3">
    <location>
        <position position="339"/>
    </location>
</feature>
<dbReference type="InterPro" id="IPR013538">
    <property type="entry name" value="ASHA1/2-like_C"/>
</dbReference>
<dbReference type="AlphaFoldDB" id="A0AA36GBF9"/>
<dbReference type="SUPFAM" id="SSF103111">
    <property type="entry name" value="Activator of Hsp90 ATPase, Aha1"/>
    <property type="match status" value="1"/>
</dbReference>
<dbReference type="Pfam" id="PF08327">
    <property type="entry name" value="AHSA1"/>
    <property type="match status" value="1"/>
</dbReference>